<accession>A0A9X0BAG6</accession>
<reference evidence="2" key="1">
    <citation type="submission" date="2022-12" db="EMBL/GenBank/DDBJ databases">
        <authorList>
            <person name="Petersen C."/>
        </authorList>
    </citation>
    <scope>NUCLEOTIDE SEQUENCE</scope>
    <source>
        <strain evidence="2">IBT 29677</strain>
    </source>
</reference>
<comment type="caution">
    <text evidence="2">The sequence shown here is derived from an EMBL/GenBank/DDBJ whole genome shotgun (WGS) entry which is preliminary data.</text>
</comment>
<evidence type="ECO:0000313" key="2">
    <source>
        <dbReference type="EMBL" id="KAJ5397713.1"/>
    </source>
</evidence>
<sequence length="169" mass="19565">MNDVVQDYRDGNKIIHKSCRFEDSGSDSGSQPGQPFGEFEDFSDTRPPQTQEMGSQPNFDTNKDTFEESASDPDISDTLMREASPPDQRDIHRWGDVIPFQYWAEHCYKKYGGWRNEYERLEYYCFKCLAFLEGWDAEYEEVCEYLEALSEEAEGDGSDSDMTDMSVCD</sequence>
<feature type="compositionally biased region" description="Polar residues" evidence="1">
    <location>
        <begin position="46"/>
        <end position="60"/>
    </location>
</feature>
<dbReference type="OrthoDB" id="10581570at2759"/>
<feature type="region of interest" description="Disordered" evidence="1">
    <location>
        <begin position="19"/>
        <end position="90"/>
    </location>
</feature>
<gene>
    <name evidence="2" type="ORF">N7509_005826</name>
</gene>
<feature type="compositionally biased region" description="Low complexity" evidence="1">
    <location>
        <begin position="26"/>
        <end position="37"/>
    </location>
</feature>
<dbReference type="AlphaFoldDB" id="A0A9X0BAG6"/>
<proteinExistence type="predicted"/>
<evidence type="ECO:0000313" key="3">
    <source>
        <dbReference type="Proteomes" id="UP001147747"/>
    </source>
</evidence>
<dbReference type="GeneID" id="81369443"/>
<dbReference type="RefSeq" id="XP_056489765.1">
    <property type="nucleotide sequence ID" value="XM_056630463.1"/>
</dbReference>
<keyword evidence="3" id="KW-1185">Reference proteome</keyword>
<dbReference type="EMBL" id="JAPZBU010000006">
    <property type="protein sequence ID" value="KAJ5397713.1"/>
    <property type="molecule type" value="Genomic_DNA"/>
</dbReference>
<name>A0A9X0BAG6_9EURO</name>
<organism evidence="2 3">
    <name type="scientific">Penicillium cosmopolitanum</name>
    <dbReference type="NCBI Taxonomy" id="1131564"/>
    <lineage>
        <taxon>Eukaryota</taxon>
        <taxon>Fungi</taxon>
        <taxon>Dikarya</taxon>
        <taxon>Ascomycota</taxon>
        <taxon>Pezizomycotina</taxon>
        <taxon>Eurotiomycetes</taxon>
        <taxon>Eurotiomycetidae</taxon>
        <taxon>Eurotiales</taxon>
        <taxon>Aspergillaceae</taxon>
        <taxon>Penicillium</taxon>
    </lineage>
</organism>
<reference evidence="2" key="2">
    <citation type="journal article" date="2023" name="IMA Fungus">
        <title>Comparative genomic study of the Penicillium genus elucidates a diverse pangenome and 15 lateral gene transfer events.</title>
        <authorList>
            <person name="Petersen C."/>
            <person name="Sorensen T."/>
            <person name="Nielsen M.R."/>
            <person name="Sondergaard T.E."/>
            <person name="Sorensen J.L."/>
            <person name="Fitzpatrick D.A."/>
            <person name="Frisvad J.C."/>
            <person name="Nielsen K.L."/>
        </authorList>
    </citation>
    <scope>NUCLEOTIDE SEQUENCE</scope>
    <source>
        <strain evidence="2">IBT 29677</strain>
    </source>
</reference>
<evidence type="ECO:0000256" key="1">
    <source>
        <dbReference type="SAM" id="MobiDB-lite"/>
    </source>
</evidence>
<protein>
    <submittedName>
        <fullName evidence="2">Uncharacterized protein</fullName>
    </submittedName>
</protein>
<dbReference type="Proteomes" id="UP001147747">
    <property type="component" value="Unassembled WGS sequence"/>
</dbReference>